<proteinExistence type="predicted"/>
<evidence type="ECO:0000313" key="3">
    <source>
        <dbReference type="Proteomes" id="UP000190042"/>
    </source>
</evidence>
<evidence type="ECO:0000256" key="1">
    <source>
        <dbReference type="SAM" id="SignalP"/>
    </source>
</evidence>
<organism evidence="2 3">
    <name type="scientific">Sporosarcina newyorkensis</name>
    <dbReference type="NCBI Taxonomy" id="759851"/>
    <lineage>
        <taxon>Bacteria</taxon>
        <taxon>Bacillati</taxon>
        <taxon>Bacillota</taxon>
        <taxon>Bacilli</taxon>
        <taxon>Bacillales</taxon>
        <taxon>Caryophanaceae</taxon>
        <taxon>Sporosarcina</taxon>
    </lineage>
</organism>
<dbReference type="EMBL" id="FUYJ01000002">
    <property type="protein sequence ID" value="SKA94355.1"/>
    <property type="molecule type" value="Genomic_DNA"/>
</dbReference>
<keyword evidence="3" id="KW-1185">Reference proteome</keyword>
<feature type="signal peptide" evidence="1">
    <location>
        <begin position="1"/>
        <end position="27"/>
    </location>
</feature>
<keyword evidence="1" id="KW-0732">Signal</keyword>
<gene>
    <name evidence="2" type="ORF">SAMN04244570_1411</name>
</gene>
<evidence type="ECO:0000313" key="2">
    <source>
        <dbReference type="EMBL" id="SKA94355.1"/>
    </source>
</evidence>
<sequence length="444" mass="50365">MNRKKGIQLNMLYGISFAMLLSVGGCANPGKTGEEQGKLETVAVSAKEDIQKEETKQEVHQPVHVKQTETSLNVSELENQAFFTDNVFYDGKEVRLFVLPADKENIQVMAAGEGSAFGKPGDRRYEGELLFYLADAAGEEAYLQDTDSASYSLNLSNEPFTVRKVGSQSILQIAEIVESNGRELTLFVLDQGLLHAVSVDGERVLYASTEKVKVVEDLYLQTYLYFNGEPLGWQFQTYEWHPDEKKLSLINERELFIEDEWKEDSDWYGEGFADEMFDTFKGLIDKWHEIDSYVDPFPYRIFPDDLEDRLKNGYILDEQLKVGLSMTAYKAKYPLHLGEYEAEGGSYFSYPDGQNVFYDDYNGNVYGIELRGSYYKDTTSRLKQLLGEPVSDSADYPISDEDKEAIAGTNYDTGDILDYEIDGYHVKVEYEGEEVISIYLHGGG</sequence>
<dbReference type="Proteomes" id="UP000190042">
    <property type="component" value="Unassembled WGS sequence"/>
</dbReference>
<name>A0A1T4XZ96_9BACL</name>
<feature type="chain" id="PRO_5039452961" evidence="1">
    <location>
        <begin position="28"/>
        <end position="444"/>
    </location>
</feature>
<reference evidence="3" key="1">
    <citation type="submission" date="2017-02" db="EMBL/GenBank/DDBJ databases">
        <authorList>
            <person name="Varghese N."/>
            <person name="Submissions S."/>
        </authorList>
    </citation>
    <scope>NUCLEOTIDE SEQUENCE [LARGE SCALE GENOMIC DNA]</scope>
    <source>
        <strain evidence="3">DSM 23966</strain>
    </source>
</reference>
<dbReference type="PROSITE" id="PS51257">
    <property type="entry name" value="PROKAR_LIPOPROTEIN"/>
    <property type="match status" value="1"/>
</dbReference>
<accession>A0A1T4XZ96</accession>
<protein>
    <submittedName>
        <fullName evidence="2">Uncharacterized protein</fullName>
    </submittedName>
</protein>
<dbReference type="AlphaFoldDB" id="A0A1T4XZ96"/>
<dbReference type="RefSeq" id="WP_078817068.1">
    <property type="nucleotide sequence ID" value="NZ_FUYJ01000002.1"/>
</dbReference>